<dbReference type="AlphaFoldDB" id="A0AAE3G2W2"/>
<protein>
    <submittedName>
        <fullName evidence="1">Uncharacterized protein</fullName>
    </submittedName>
</protein>
<comment type="caution">
    <text evidence="1">The sequence shown here is derived from an EMBL/GenBank/DDBJ whole genome shotgun (WGS) entry which is preliminary data.</text>
</comment>
<gene>
    <name evidence="1" type="ORF">J2T57_001534</name>
</gene>
<dbReference type="Proteomes" id="UP001205843">
    <property type="component" value="Unassembled WGS sequence"/>
</dbReference>
<reference evidence="1" key="1">
    <citation type="submission" date="2022-03" db="EMBL/GenBank/DDBJ databases">
        <title>Genomic Encyclopedia of Type Strains, Phase III (KMG-III): the genomes of soil and plant-associated and newly described type strains.</title>
        <authorList>
            <person name="Whitman W."/>
        </authorList>
    </citation>
    <scope>NUCLEOTIDE SEQUENCE</scope>
    <source>
        <strain evidence="1">ANL 6-2</strain>
    </source>
</reference>
<name>A0AAE3G2W2_9GAMM</name>
<sequence>MTIELFVLTHGNRHGEHTSLIVRKEAPGADAPSAIDFTFADPATFQLHLGDTIEVDHAPHAFGRALAYIEANANAGDARAAEILAGFEPHGAPPCARESFERHRAEGRVRLVTAGELRVEDWTRGYSGETIDITGFEAVELDGPTPGYDFLLAGRIKGEPLYCVASFRRQSHELQAITLGEKR</sequence>
<dbReference type="RefSeq" id="WP_253476412.1">
    <property type="nucleotide sequence ID" value="NZ_JALJXV010000003.1"/>
</dbReference>
<dbReference type="EMBL" id="JALJXV010000003">
    <property type="protein sequence ID" value="MCP1674432.1"/>
    <property type="molecule type" value="Genomic_DNA"/>
</dbReference>
<evidence type="ECO:0000313" key="1">
    <source>
        <dbReference type="EMBL" id="MCP1674432.1"/>
    </source>
</evidence>
<proteinExistence type="predicted"/>
<accession>A0AAE3G2W2</accession>
<evidence type="ECO:0000313" key="2">
    <source>
        <dbReference type="Proteomes" id="UP001205843"/>
    </source>
</evidence>
<organism evidence="1 2">
    <name type="scientific">Natronocella acetinitrilica</name>
    <dbReference type="NCBI Taxonomy" id="414046"/>
    <lineage>
        <taxon>Bacteria</taxon>
        <taxon>Pseudomonadati</taxon>
        <taxon>Pseudomonadota</taxon>
        <taxon>Gammaproteobacteria</taxon>
        <taxon>Chromatiales</taxon>
        <taxon>Ectothiorhodospiraceae</taxon>
        <taxon>Natronocella</taxon>
    </lineage>
</organism>
<keyword evidence="2" id="KW-1185">Reference proteome</keyword>